<feature type="transmembrane region" description="Helical" evidence="6">
    <location>
        <begin position="378"/>
        <end position="399"/>
    </location>
</feature>
<evidence type="ECO:0000313" key="9">
    <source>
        <dbReference type="RefSeq" id="XP_065661525.1"/>
    </source>
</evidence>
<dbReference type="PANTHER" id="PTHR21041">
    <property type="entry name" value="DENDRITIC CELL-SPECIFIC TRANSMEMBRANE PROTEIN"/>
    <property type="match status" value="1"/>
</dbReference>
<proteinExistence type="predicted"/>
<evidence type="ECO:0000256" key="1">
    <source>
        <dbReference type="ARBA" id="ARBA00004141"/>
    </source>
</evidence>
<dbReference type="GeneID" id="105843665"/>
<dbReference type="InterPro" id="IPR012858">
    <property type="entry name" value="DC_STAMP-like"/>
</dbReference>
<evidence type="ECO:0000256" key="3">
    <source>
        <dbReference type="ARBA" id="ARBA00022989"/>
    </source>
</evidence>
<organism evidence="8 9">
    <name type="scientific">Hydra vulgaris</name>
    <name type="common">Hydra</name>
    <name type="synonym">Hydra attenuata</name>
    <dbReference type="NCBI Taxonomy" id="6087"/>
    <lineage>
        <taxon>Eukaryota</taxon>
        <taxon>Metazoa</taxon>
        <taxon>Cnidaria</taxon>
        <taxon>Hydrozoa</taxon>
        <taxon>Hydroidolina</taxon>
        <taxon>Anthoathecata</taxon>
        <taxon>Aplanulata</taxon>
        <taxon>Hydridae</taxon>
        <taxon>Hydra</taxon>
    </lineage>
</organism>
<evidence type="ECO:0000256" key="6">
    <source>
        <dbReference type="SAM" id="Phobius"/>
    </source>
</evidence>
<evidence type="ECO:0000256" key="2">
    <source>
        <dbReference type="ARBA" id="ARBA00022692"/>
    </source>
</evidence>
<keyword evidence="3 6" id="KW-1133">Transmembrane helix</keyword>
<dbReference type="InterPro" id="IPR051856">
    <property type="entry name" value="CSR-E3_Ligase_Protein"/>
</dbReference>
<feature type="transmembrane region" description="Helical" evidence="6">
    <location>
        <begin position="204"/>
        <end position="225"/>
    </location>
</feature>
<feature type="transmembrane region" description="Helical" evidence="6">
    <location>
        <begin position="514"/>
        <end position="533"/>
    </location>
</feature>
<evidence type="ECO:0000256" key="4">
    <source>
        <dbReference type="ARBA" id="ARBA00023136"/>
    </source>
</evidence>
<feature type="transmembrane region" description="Helical" evidence="6">
    <location>
        <begin position="246"/>
        <end position="267"/>
    </location>
</feature>
<protein>
    <submittedName>
        <fullName evidence="9">Uncharacterized protein LOC105843665</fullName>
    </submittedName>
</protein>
<comment type="subcellular location">
    <subcellularLocation>
        <location evidence="1">Membrane</location>
        <topology evidence="1">Multi-pass membrane protein</topology>
    </subcellularLocation>
</comment>
<evidence type="ECO:0000313" key="8">
    <source>
        <dbReference type="Proteomes" id="UP001652625"/>
    </source>
</evidence>
<feature type="transmembrane region" description="Helical" evidence="6">
    <location>
        <begin position="178"/>
        <end position="198"/>
    </location>
</feature>
<accession>A0ABM4CIH0</accession>
<feature type="region of interest" description="Disordered" evidence="5">
    <location>
        <begin position="75"/>
        <end position="94"/>
    </location>
</feature>
<dbReference type="Proteomes" id="UP001652625">
    <property type="component" value="Chromosome 09"/>
</dbReference>
<reference evidence="9" key="1">
    <citation type="submission" date="2025-08" db="UniProtKB">
        <authorList>
            <consortium name="RefSeq"/>
        </authorList>
    </citation>
    <scope>IDENTIFICATION</scope>
</reference>
<evidence type="ECO:0000259" key="7">
    <source>
        <dbReference type="Pfam" id="PF07782"/>
    </source>
</evidence>
<feature type="domain" description="Dendritic cell-specific transmembrane protein-like" evidence="7">
    <location>
        <begin position="499"/>
        <end position="556"/>
    </location>
</feature>
<feature type="transmembrane region" description="Helical" evidence="6">
    <location>
        <begin position="460"/>
        <end position="483"/>
    </location>
</feature>
<keyword evidence="2 6" id="KW-0812">Transmembrane</keyword>
<name>A0ABM4CIH0_HYDVU</name>
<keyword evidence="8" id="KW-1185">Reference proteome</keyword>
<dbReference type="Pfam" id="PF07782">
    <property type="entry name" value="DC_STAMP"/>
    <property type="match status" value="2"/>
</dbReference>
<keyword evidence="4 6" id="KW-0472">Membrane</keyword>
<evidence type="ECO:0000256" key="5">
    <source>
        <dbReference type="SAM" id="MobiDB-lite"/>
    </source>
</evidence>
<sequence length="680" mass="78770">MNEMESSLYELEKINEYRELVSSQGNLLTGLLEEKDNHKSETENHNFCKYVEISYGEDPLVADKTVKKVNNTSQHKLANDEGYNSHSSGESAPLLKTSSLNKQDEAGYEVPDIVVKPGQNFPRRANEKKLSIAKLWQRYSNDFKETNKNEDQKNYYEPSSDSLHNYFLAQYRYPGIRFVVCLIFSVIVASSLLLLLYLIAKIDIILCIVLSIIVHLLVLIMLVTLTNRHILCIATLLLPSMFSSRAKLSIVIFILLLLVIGPIVGIAEKLNIARTCHNEKLEAHLQKNETEDYNFTENSKVYESCSLVLLRVHKYCQKMVVHLMKNCASKSLSSSERKLCNLTHESLCGLNETALQKCSMKTEITYKPVLFQFHSNVIISQIIMYFMPFLSLLFISEAYRYNKDYLTKKDEDNIYITPVLQSLDRERKNRGLNDFVVPLTRIEFQTYLIRKSFSLSRYEWLAIFKWFVIALSCGLLVLVVVLLDDWINSALENVLKLQCKYNFDHYANKKYRNVIYAMLCFLVFLIMFQSYVLRLRSVICDYFYFDVVNIRSKHLYYKILHDRHSFTRHVRRKVELMSEQKRLASKISFASKVFELLPQQAQNACLKLAIRSCMVCNSLTYYKTIECEQQSCKAHYCFECFVDAGQCCVRCQNSESSNKVRECTSVPVRESTSVPVSVSV</sequence>
<gene>
    <name evidence="9" type="primary">LOC105843665</name>
</gene>
<dbReference type="RefSeq" id="XP_065661525.1">
    <property type="nucleotide sequence ID" value="XM_065805453.1"/>
</dbReference>
<feature type="domain" description="Dendritic cell-specific transmembrane protein-like" evidence="7">
    <location>
        <begin position="412"/>
        <end position="487"/>
    </location>
</feature>